<dbReference type="HOGENOM" id="CLU_2731114_0_0_3"/>
<dbReference type="AlphaFoldDB" id="K9ZAE0"/>
<accession>K9ZAE0</accession>
<sequence>MIKLIVPTAMAMPLAGIASLADLKKITLLNSLVKTFQGKNKRIYLFNEFCVIICSNFSKKQDKKTFYTKKC</sequence>
<proteinExistence type="predicted"/>
<dbReference type="KEGG" id="acy:Anacy_0551"/>
<dbReference type="PATRIC" id="fig|272123.3.peg.598"/>
<dbReference type="Proteomes" id="UP000010474">
    <property type="component" value="Chromosome"/>
</dbReference>
<keyword evidence="2" id="KW-1185">Reference proteome</keyword>
<evidence type="ECO:0000313" key="2">
    <source>
        <dbReference type="Proteomes" id="UP000010474"/>
    </source>
</evidence>
<name>K9ZAE0_ANACC</name>
<evidence type="ECO:0000313" key="1">
    <source>
        <dbReference type="EMBL" id="AFZ56146.1"/>
    </source>
</evidence>
<dbReference type="EMBL" id="CP003659">
    <property type="protein sequence ID" value="AFZ56146.1"/>
    <property type="molecule type" value="Genomic_DNA"/>
</dbReference>
<protein>
    <submittedName>
        <fullName evidence="1">Uncharacterized protein</fullName>
    </submittedName>
</protein>
<dbReference type="STRING" id="272123.Anacy_0551"/>
<reference evidence="2" key="1">
    <citation type="journal article" date="2013" name="Proc. Natl. Acad. Sci. U.S.A.">
        <title>Improving the coverage of the cyanobacterial phylum using diversity-driven genome sequencing.</title>
        <authorList>
            <person name="Shih P.M."/>
            <person name="Wu D."/>
            <person name="Latifi A."/>
            <person name="Axen S.D."/>
            <person name="Fewer D.P."/>
            <person name="Talla E."/>
            <person name="Calteau A."/>
            <person name="Cai F."/>
            <person name="Tandeau de Marsac N."/>
            <person name="Rippka R."/>
            <person name="Herdman M."/>
            <person name="Sivonen K."/>
            <person name="Coursin T."/>
            <person name="Laurent T."/>
            <person name="Goodwin L."/>
            <person name="Nolan M."/>
            <person name="Davenport K.W."/>
            <person name="Han C.S."/>
            <person name="Rubin E.M."/>
            <person name="Eisen J.A."/>
            <person name="Woyke T."/>
            <person name="Gugger M."/>
            <person name="Kerfeld C.A."/>
        </authorList>
    </citation>
    <scope>NUCLEOTIDE SEQUENCE [LARGE SCALE GENOMIC DNA]</scope>
    <source>
        <strain evidence="2">ATCC 27899 / PCC 7122</strain>
    </source>
</reference>
<organism evidence="1 2">
    <name type="scientific">Anabaena cylindrica (strain ATCC 27899 / PCC 7122)</name>
    <dbReference type="NCBI Taxonomy" id="272123"/>
    <lineage>
        <taxon>Bacteria</taxon>
        <taxon>Bacillati</taxon>
        <taxon>Cyanobacteriota</taxon>
        <taxon>Cyanophyceae</taxon>
        <taxon>Nostocales</taxon>
        <taxon>Nostocaceae</taxon>
        <taxon>Anabaena</taxon>
    </lineage>
</organism>
<gene>
    <name evidence="1" type="ordered locus">Anacy_0551</name>
</gene>